<keyword evidence="5 8" id="KW-0460">Magnesium</keyword>
<feature type="domain" description="4'-phosphopantetheinyl transferase" evidence="9">
    <location>
        <begin position="10"/>
        <end position="102"/>
    </location>
</feature>
<evidence type="ECO:0000313" key="11">
    <source>
        <dbReference type="Proteomes" id="UP000033731"/>
    </source>
</evidence>
<dbReference type="EMBL" id="JMTK01000001">
    <property type="protein sequence ID" value="KJZ82471.1"/>
    <property type="molecule type" value="Genomic_DNA"/>
</dbReference>
<dbReference type="InterPro" id="IPR008278">
    <property type="entry name" value="4-PPantetheinyl_Trfase_dom"/>
</dbReference>
<dbReference type="PATRIC" id="fig|556287.9.peg.77"/>
<gene>
    <name evidence="8" type="primary">acpS</name>
    <name evidence="10" type="ORF">DJ66_0078</name>
</gene>
<comment type="similarity">
    <text evidence="8">Belongs to the P-Pant transferase superfamily. AcpS family.</text>
</comment>
<keyword evidence="8" id="KW-0963">Cytoplasm</keyword>
<reference evidence="10 11" key="1">
    <citation type="journal article" date="2015" name="Phytopathology">
        <title>Genomes of Candidatus Liberibacter solanacearum haplotype A from New Zealand and the USA suggest significant genome plasticity in the species.</title>
        <authorList>
            <person name="Thompson S.M."/>
            <person name="Johnson C.P."/>
            <person name="Lu A.Y."/>
            <person name="Frampton R.A."/>
            <person name="Sullivan K.L."/>
            <person name="Fiers M.W."/>
            <person name="Crowhurst R.N."/>
            <person name="Pitman A.R."/>
            <person name="Scott I."/>
            <person name="Gudmestad N.C."/>
            <person name="Smith G.R."/>
        </authorList>
    </citation>
    <scope>NUCLEOTIDE SEQUENCE [LARGE SCALE GENOMIC DNA]</scope>
    <source>
        <strain evidence="10 11">LsoNZ1</strain>
    </source>
</reference>
<dbReference type="Pfam" id="PF01648">
    <property type="entry name" value="ACPS"/>
    <property type="match status" value="1"/>
</dbReference>
<feature type="binding site" evidence="8">
    <location>
        <position position="63"/>
    </location>
    <ligand>
        <name>Mg(2+)</name>
        <dbReference type="ChEBI" id="CHEBI:18420"/>
    </ligand>
</feature>
<evidence type="ECO:0000256" key="2">
    <source>
        <dbReference type="ARBA" id="ARBA00022679"/>
    </source>
</evidence>
<keyword evidence="7 8" id="KW-0275">Fatty acid biosynthesis</keyword>
<evidence type="ECO:0000256" key="5">
    <source>
        <dbReference type="ARBA" id="ARBA00022842"/>
    </source>
</evidence>
<accession>A0A0F4VLW3</accession>
<name>A0A0F4VLW3_9HYPH</name>
<keyword evidence="4 8" id="KW-0276">Fatty acid metabolism</keyword>
<dbReference type="GO" id="GO:0006633">
    <property type="term" value="P:fatty acid biosynthetic process"/>
    <property type="evidence" value="ECO:0007669"/>
    <property type="project" value="UniProtKB-UniRule"/>
</dbReference>
<organism evidence="10 11">
    <name type="scientific">Candidatus Liberibacter solanacearum</name>
    <dbReference type="NCBI Taxonomy" id="556287"/>
    <lineage>
        <taxon>Bacteria</taxon>
        <taxon>Pseudomonadati</taxon>
        <taxon>Pseudomonadota</taxon>
        <taxon>Alphaproteobacteria</taxon>
        <taxon>Hyphomicrobiales</taxon>
        <taxon>Rhizobiaceae</taxon>
        <taxon>Liberibacter</taxon>
    </lineage>
</organism>
<evidence type="ECO:0000256" key="7">
    <source>
        <dbReference type="ARBA" id="ARBA00023160"/>
    </source>
</evidence>
<dbReference type="InterPro" id="IPR004568">
    <property type="entry name" value="Ppantetheine-prot_Trfase_dom"/>
</dbReference>
<dbReference type="EC" id="2.7.8.7" evidence="8"/>
<comment type="catalytic activity">
    <reaction evidence="8">
        <text>apo-[ACP] + CoA = holo-[ACP] + adenosine 3',5'-bisphosphate + H(+)</text>
        <dbReference type="Rhea" id="RHEA:12068"/>
        <dbReference type="Rhea" id="RHEA-COMP:9685"/>
        <dbReference type="Rhea" id="RHEA-COMP:9690"/>
        <dbReference type="ChEBI" id="CHEBI:15378"/>
        <dbReference type="ChEBI" id="CHEBI:29999"/>
        <dbReference type="ChEBI" id="CHEBI:57287"/>
        <dbReference type="ChEBI" id="CHEBI:58343"/>
        <dbReference type="ChEBI" id="CHEBI:64479"/>
        <dbReference type="EC" id="2.7.8.7"/>
    </reaction>
</comment>
<evidence type="ECO:0000259" key="9">
    <source>
        <dbReference type="Pfam" id="PF01648"/>
    </source>
</evidence>
<dbReference type="GO" id="GO:0005737">
    <property type="term" value="C:cytoplasm"/>
    <property type="evidence" value="ECO:0007669"/>
    <property type="project" value="UniProtKB-SubCell"/>
</dbReference>
<evidence type="ECO:0000256" key="6">
    <source>
        <dbReference type="ARBA" id="ARBA00023098"/>
    </source>
</evidence>
<evidence type="ECO:0000256" key="1">
    <source>
        <dbReference type="ARBA" id="ARBA00022516"/>
    </source>
</evidence>
<dbReference type="SUPFAM" id="SSF56214">
    <property type="entry name" value="4'-phosphopantetheinyl transferase"/>
    <property type="match status" value="1"/>
</dbReference>
<comment type="subcellular location">
    <subcellularLocation>
        <location evidence="8">Cytoplasm</location>
    </subcellularLocation>
</comment>
<dbReference type="GO" id="GO:0008897">
    <property type="term" value="F:holo-[acyl-carrier-protein] synthase activity"/>
    <property type="evidence" value="ECO:0007669"/>
    <property type="project" value="UniProtKB-UniRule"/>
</dbReference>
<dbReference type="NCBIfam" id="TIGR00556">
    <property type="entry name" value="pantethn_trn"/>
    <property type="match status" value="1"/>
</dbReference>
<dbReference type="HAMAP" id="MF_00101">
    <property type="entry name" value="AcpS"/>
    <property type="match status" value="1"/>
</dbReference>
<dbReference type="AlphaFoldDB" id="A0A0F4VLW3"/>
<evidence type="ECO:0000256" key="4">
    <source>
        <dbReference type="ARBA" id="ARBA00022832"/>
    </source>
</evidence>
<evidence type="ECO:0000256" key="3">
    <source>
        <dbReference type="ARBA" id="ARBA00022723"/>
    </source>
</evidence>
<dbReference type="NCBIfam" id="TIGR00516">
    <property type="entry name" value="acpS"/>
    <property type="match status" value="1"/>
</dbReference>
<keyword evidence="2 8" id="KW-0808">Transferase</keyword>
<dbReference type="Gene3D" id="3.90.470.20">
    <property type="entry name" value="4'-phosphopantetheinyl transferase domain"/>
    <property type="match status" value="1"/>
</dbReference>
<comment type="caution">
    <text evidence="10">The sequence shown here is derived from an EMBL/GenBank/DDBJ whole genome shotgun (WGS) entry which is preliminary data.</text>
</comment>
<comment type="function">
    <text evidence="8">Transfers the 4'-phosphopantetheine moiety from coenzyme A to a Ser of acyl-carrier-protein.</text>
</comment>
<keyword evidence="6 8" id="KW-0443">Lipid metabolism</keyword>
<sequence>MEKKISMIIGVGSDIVNIERIQRLLQNFNKKFELRCFSSSEQDDCNFSSHRASSYAKRFASKEAFSKALGTGIARGISWKDIVVSNLPGGKPCISVLGCASDNLFALIPIGYEPIIHLTISDDFPFAQAFVVIEARLRIK</sequence>
<feature type="binding site" evidence="8">
    <location>
        <position position="14"/>
    </location>
    <ligand>
        <name>Mg(2+)</name>
        <dbReference type="ChEBI" id="CHEBI:18420"/>
    </ligand>
</feature>
<proteinExistence type="inferred from homology"/>
<dbReference type="GO" id="GO:0000287">
    <property type="term" value="F:magnesium ion binding"/>
    <property type="evidence" value="ECO:0007669"/>
    <property type="project" value="UniProtKB-UniRule"/>
</dbReference>
<evidence type="ECO:0000256" key="8">
    <source>
        <dbReference type="HAMAP-Rule" id="MF_00101"/>
    </source>
</evidence>
<keyword evidence="3 8" id="KW-0479">Metal-binding</keyword>
<protein>
    <recommendedName>
        <fullName evidence="8">Holo-[acyl-carrier-protein] synthase</fullName>
        <shortName evidence="8">Holo-ACP synthase</shortName>
        <ecNumber evidence="8">2.7.8.7</ecNumber>
    </recommendedName>
    <alternativeName>
        <fullName evidence="8">4'-phosphopantetheinyl transferase AcpS</fullName>
    </alternativeName>
</protein>
<keyword evidence="1 8" id="KW-0444">Lipid biosynthesis</keyword>
<keyword evidence="11" id="KW-1185">Reference proteome</keyword>
<comment type="cofactor">
    <cofactor evidence="8">
        <name>Mg(2+)</name>
        <dbReference type="ChEBI" id="CHEBI:18420"/>
    </cofactor>
</comment>
<dbReference type="Proteomes" id="UP000033731">
    <property type="component" value="Unassembled WGS sequence"/>
</dbReference>
<dbReference type="InterPro" id="IPR002582">
    <property type="entry name" value="ACPS"/>
</dbReference>
<dbReference type="InterPro" id="IPR037143">
    <property type="entry name" value="4-PPantetheinyl_Trfase_dom_sf"/>
</dbReference>
<evidence type="ECO:0000313" key="10">
    <source>
        <dbReference type="EMBL" id="KJZ82471.1"/>
    </source>
</evidence>